<comment type="similarity">
    <text evidence="1">Belongs to the peptidase S1 family.</text>
</comment>
<dbReference type="CDD" id="cd00190">
    <property type="entry name" value="Tryp_SPc"/>
    <property type="match status" value="1"/>
</dbReference>
<keyword evidence="6" id="KW-0378">Hydrolase</keyword>
<evidence type="ECO:0000256" key="4">
    <source>
        <dbReference type="ARBA" id="ARBA00023157"/>
    </source>
</evidence>
<dbReference type="AlphaFoldDB" id="A0AAD5LQC7"/>
<dbReference type="SUPFAM" id="SSF50494">
    <property type="entry name" value="Trypsin-like serine proteases"/>
    <property type="match status" value="1"/>
</dbReference>
<dbReference type="GO" id="GO:0004252">
    <property type="term" value="F:serine-type endopeptidase activity"/>
    <property type="evidence" value="ECO:0007669"/>
    <property type="project" value="InterPro"/>
</dbReference>
<dbReference type="PANTHER" id="PTHR24276">
    <property type="entry name" value="POLYSERASE-RELATED"/>
    <property type="match status" value="1"/>
</dbReference>
<dbReference type="InterPro" id="IPR001254">
    <property type="entry name" value="Trypsin_dom"/>
</dbReference>
<keyword evidence="6" id="KW-0645">Protease</keyword>
<comment type="caution">
    <text evidence="8">The sequence shown here is derived from an EMBL/GenBank/DDBJ whole genome shotgun (WGS) entry which is preliminary data.</text>
</comment>
<dbReference type="InterPro" id="IPR001314">
    <property type="entry name" value="Peptidase_S1A"/>
</dbReference>
<feature type="domain" description="Peptidase S1" evidence="7">
    <location>
        <begin position="34"/>
        <end position="260"/>
    </location>
</feature>
<keyword evidence="5" id="KW-0325">Glycoprotein</keyword>
<name>A0AAD5LQC7_PYTIN</name>
<dbReference type="Gene3D" id="2.40.10.10">
    <property type="entry name" value="Trypsin-like serine proteases"/>
    <property type="match status" value="1"/>
</dbReference>
<dbReference type="PANTHER" id="PTHR24276:SF98">
    <property type="entry name" value="FI18310P1-RELATED"/>
    <property type="match status" value="1"/>
</dbReference>
<organism evidence="8 9">
    <name type="scientific">Pythium insidiosum</name>
    <name type="common">Pythiosis disease agent</name>
    <dbReference type="NCBI Taxonomy" id="114742"/>
    <lineage>
        <taxon>Eukaryota</taxon>
        <taxon>Sar</taxon>
        <taxon>Stramenopiles</taxon>
        <taxon>Oomycota</taxon>
        <taxon>Peronosporomycetes</taxon>
        <taxon>Pythiales</taxon>
        <taxon>Pythiaceae</taxon>
        <taxon>Pythium</taxon>
    </lineage>
</organism>
<dbReference type="InterPro" id="IPR043504">
    <property type="entry name" value="Peptidase_S1_PA_chymotrypsin"/>
</dbReference>
<proteinExistence type="inferred from homology"/>
<keyword evidence="2" id="KW-0732">Signal</keyword>
<dbReference type="PRINTS" id="PR00722">
    <property type="entry name" value="CHYMOTRYPSIN"/>
</dbReference>
<dbReference type="EMBL" id="JAKCXM010002211">
    <property type="protein sequence ID" value="KAJ0390369.1"/>
    <property type="molecule type" value="Genomic_DNA"/>
</dbReference>
<evidence type="ECO:0000256" key="6">
    <source>
        <dbReference type="RuleBase" id="RU363034"/>
    </source>
</evidence>
<gene>
    <name evidence="8" type="ORF">P43SY_010775</name>
</gene>
<dbReference type="InterPro" id="IPR018114">
    <property type="entry name" value="TRYPSIN_HIS"/>
</dbReference>
<dbReference type="PROSITE" id="PS00135">
    <property type="entry name" value="TRYPSIN_SER"/>
    <property type="match status" value="1"/>
</dbReference>
<keyword evidence="4" id="KW-1015">Disulfide bond</keyword>
<dbReference type="InterPro" id="IPR050430">
    <property type="entry name" value="Peptidase_S1"/>
</dbReference>
<dbReference type="SMART" id="SM00020">
    <property type="entry name" value="Tryp_SPc"/>
    <property type="match status" value="1"/>
</dbReference>
<dbReference type="PROSITE" id="PS00134">
    <property type="entry name" value="TRYPSIN_HIS"/>
    <property type="match status" value="1"/>
</dbReference>
<evidence type="ECO:0000259" key="7">
    <source>
        <dbReference type="PROSITE" id="PS50240"/>
    </source>
</evidence>
<evidence type="ECO:0000256" key="5">
    <source>
        <dbReference type="ARBA" id="ARBA00023180"/>
    </source>
</evidence>
<dbReference type="InterPro" id="IPR009003">
    <property type="entry name" value="Peptidase_S1_PA"/>
</dbReference>
<dbReference type="PROSITE" id="PS50240">
    <property type="entry name" value="TRYPSIN_DOM"/>
    <property type="match status" value="1"/>
</dbReference>
<reference evidence="8" key="1">
    <citation type="submission" date="2021-12" db="EMBL/GenBank/DDBJ databases">
        <title>Prjna785345.</title>
        <authorList>
            <person name="Rujirawat T."/>
            <person name="Krajaejun T."/>
        </authorList>
    </citation>
    <scope>NUCLEOTIDE SEQUENCE</scope>
    <source>
        <strain evidence="8">Pi057C3</strain>
    </source>
</reference>
<dbReference type="InterPro" id="IPR033116">
    <property type="entry name" value="TRYPSIN_SER"/>
</dbReference>
<dbReference type="GO" id="GO:0006508">
    <property type="term" value="P:proteolysis"/>
    <property type="evidence" value="ECO:0007669"/>
    <property type="project" value="UniProtKB-KW"/>
</dbReference>
<evidence type="ECO:0000313" key="8">
    <source>
        <dbReference type="EMBL" id="KAJ0390369.1"/>
    </source>
</evidence>
<keyword evidence="6" id="KW-0720">Serine protease</keyword>
<sequence length="265" mass="27089">MKVSQVLATGAVVMAAAANANPEVAQQSGGNTLILGGTEVPVGTKTYVSGMRSSATGSSFCGGSLITNRHVLTAAHCAGIPWVSVGTHFRRGNRDGQQVKVAREIKHPGYTSSLGAWDFLILELAEEVNATYVPVAVGAADPSTFFGATVTTIGWGATSQGGSGSNVKLRVDVPVLTDEACVAANIKGYPYNATNMFCAGGEANKDSCQGDSGGPIVRETESGDVLVGVVSWGEGCGKPGKPGVYSRIASAIDWIRTNAPGVNVV</sequence>
<evidence type="ECO:0000313" key="9">
    <source>
        <dbReference type="Proteomes" id="UP001209570"/>
    </source>
</evidence>
<dbReference type="Pfam" id="PF00089">
    <property type="entry name" value="Trypsin"/>
    <property type="match status" value="1"/>
</dbReference>
<keyword evidence="9" id="KW-1185">Reference proteome</keyword>
<keyword evidence="3" id="KW-0843">Virulence</keyword>
<evidence type="ECO:0000256" key="3">
    <source>
        <dbReference type="ARBA" id="ARBA00023026"/>
    </source>
</evidence>
<evidence type="ECO:0000256" key="2">
    <source>
        <dbReference type="ARBA" id="ARBA00022729"/>
    </source>
</evidence>
<evidence type="ECO:0000256" key="1">
    <source>
        <dbReference type="ARBA" id="ARBA00007664"/>
    </source>
</evidence>
<protein>
    <recommendedName>
        <fullName evidence="7">Peptidase S1 domain-containing protein</fullName>
    </recommendedName>
</protein>
<accession>A0AAD5LQC7</accession>
<dbReference type="FunFam" id="2.40.10.10:FF:000002">
    <property type="entry name" value="Transmembrane protease serine"/>
    <property type="match status" value="1"/>
</dbReference>
<dbReference type="Proteomes" id="UP001209570">
    <property type="component" value="Unassembled WGS sequence"/>
</dbReference>